<dbReference type="AlphaFoldDB" id="A3ZY47"/>
<gene>
    <name evidence="4" type="ORF">DSM3645_26584</name>
</gene>
<dbReference type="PIRSF" id="PIRSF005900">
    <property type="entry name" value="Dps"/>
    <property type="match status" value="1"/>
</dbReference>
<dbReference type="InterPro" id="IPR002177">
    <property type="entry name" value="DPS_DNA-bd"/>
</dbReference>
<dbReference type="GO" id="GO:0008199">
    <property type="term" value="F:ferric iron binding"/>
    <property type="evidence" value="ECO:0007669"/>
    <property type="project" value="InterPro"/>
</dbReference>
<dbReference type="STRING" id="314230.DSM3645_26584"/>
<evidence type="ECO:0000256" key="2">
    <source>
        <dbReference type="RuleBase" id="RU003875"/>
    </source>
</evidence>
<evidence type="ECO:0000256" key="1">
    <source>
        <dbReference type="ARBA" id="ARBA00009497"/>
    </source>
</evidence>
<dbReference type="EMBL" id="AANZ01000020">
    <property type="protein sequence ID" value="EAQ78518.1"/>
    <property type="molecule type" value="Genomic_DNA"/>
</dbReference>
<comment type="similarity">
    <text evidence="1 2">Belongs to the Dps family.</text>
</comment>
<accession>A3ZY47</accession>
<organism evidence="4 5">
    <name type="scientific">Blastopirellula marina DSM 3645</name>
    <dbReference type="NCBI Taxonomy" id="314230"/>
    <lineage>
        <taxon>Bacteria</taxon>
        <taxon>Pseudomonadati</taxon>
        <taxon>Planctomycetota</taxon>
        <taxon>Planctomycetia</taxon>
        <taxon>Pirellulales</taxon>
        <taxon>Pirellulaceae</taxon>
        <taxon>Blastopirellula</taxon>
    </lineage>
</organism>
<dbReference type="InterPro" id="IPR008331">
    <property type="entry name" value="Ferritin_DPS_dom"/>
</dbReference>
<evidence type="ECO:0000313" key="5">
    <source>
        <dbReference type="Proteomes" id="UP000004358"/>
    </source>
</evidence>
<dbReference type="CDD" id="cd01043">
    <property type="entry name" value="DPS"/>
    <property type="match status" value="1"/>
</dbReference>
<dbReference type="PRINTS" id="PR01346">
    <property type="entry name" value="HELNAPAPROT"/>
</dbReference>
<dbReference type="PANTHER" id="PTHR42932">
    <property type="entry name" value="GENERAL STRESS PROTEIN 20U"/>
    <property type="match status" value="1"/>
</dbReference>
<reference evidence="4 5" key="1">
    <citation type="submission" date="2006-02" db="EMBL/GenBank/DDBJ databases">
        <authorList>
            <person name="Amann R."/>
            <person name="Ferriera S."/>
            <person name="Johnson J."/>
            <person name="Kravitz S."/>
            <person name="Halpern A."/>
            <person name="Remington K."/>
            <person name="Beeson K."/>
            <person name="Tran B."/>
            <person name="Rogers Y.-H."/>
            <person name="Friedman R."/>
            <person name="Venter J.C."/>
        </authorList>
    </citation>
    <scope>NUCLEOTIDE SEQUENCE [LARGE SCALE GENOMIC DNA]</scope>
    <source>
        <strain evidence="4 5">DSM 3645</strain>
    </source>
</reference>
<dbReference type="InterPro" id="IPR012347">
    <property type="entry name" value="Ferritin-like"/>
</dbReference>
<evidence type="ECO:0000259" key="3">
    <source>
        <dbReference type="Pfam" id="PF00210"/>
    </source>
</evidence>
<dbReference type="eggNOG" id="COG0783">
    <property type="taxonomic scope" value="Bacteria"/>
</dbReference>
<dbReference type="Gene3D" id="1.20.1260.10">
    <property type="match status" value="1"/>
</dbReference>
<dbReference type="InterPro" id="IPR009078">
    <property type="entry name" value="Ferritin-like_SF"/>
</dbReference>
<dbReference type="Proteomes" id="UP000004358">
    <property type="component" value="Unassembled WGS sequence"/>
</dbReference>
<protein>
    <submittedName>
        <fullName evidence="4">Hypothetical low temperature-induced protein</fullName>
    </submittedName>
</protein>
<dbReference type="HOGENOM" id="CLU_098183_2_0_0"/>
<sequence length="162" mass="19086">MQKILMQEATTANEIVAAKVNDLLADVFVLFVKTKNFHWHVHGPLFREYHLMFDDHAAQIFAMIDDLAERCRKLGQPTLRSLEEITRRRQLTENNETDVRPTDMIAELRSDNERLCRRLEETHAVCDQYNDVATASLIENWIDETERRVWFLAETMRDVPRA</sequence>
<dbReference type="Pfam" id="PF00210">
    <property type="entry name" value="Ferritin"/>
    <property type="match status" value="1"/>
</dbReference>
<name>A3ZY47_9BACT</name>
<comment type="caution">
    <text evidence="4">The sequence shown here is derived from an EMBL/GenBank/DDBJ whole genome shotgun (WGS) entry which is preliminary data.</text>
</comment>
<dbReference type="RefSeq" id="WP_002653211.1">
    <property type="nucleotide sequence ID" value="NZ_CH672376.1"/>
</dbReference>
<dbReference type="PANTHER" id="PTHR42932:SF3">
    <property type="entry name" value="DNA PROTECTION DURING STARVATION PROTEIN"/>
    <property type="match status" value="1"/>
</dbReference>
<proteinExistence type="inferred from homology"/>
<feature type="domain" description="Ferritin/DPS" evidence="3">
    <location>
        <begin position="18"/>
        <end position="161"/>
    </location>
</feature>
<dbReference type="SUPFAM" id="SSF47240">
    <property type="entry name" value="Ferritin-like"/>
    <property type="match status" value="1"/>
</dbReference>
<evidence type="ECO:0000313" key="4">
    <source>
        <dbReference type="EMBL" id="EAQ78518.1"/>
    </source>
</evidence>